<name>A0AAE3ZPD0_9ACTN</name>
<dbReference type="Proteomes" id="UP001183629">
    <property type="component" value="Unassembled WGS sequence"/>
</dbReference>
<evidence type="ECO:0000313" key="4">
    <source>
        <dbReference type="Proteomes" id="UP001183629"/>
    </source>
</evidence>
<keyword evidence="2" id="KW-0732">Signal</keyword>
<dbReference type="PROSITE" id="PS51257">
    <property type="entry name" value="PROKAR_LIPOPROTEIN"/>
    <property type="match status" value="1"/>
</dbReference>
<dbReference type="RefSeq" id="WP_310412814.1">
    <property type="nucleotide sequence ID" value="NZ_JAVDYC010000001.1"/>
</dbReference>
<reference evidence="3 4" key="1">
    <citation type="submission" date="2023-07" db="EMBL/GenBank/DDBJ databases">
        <title>Sequencing the genomes of 1000 actinobacteria strains.</title>
        <authorList>
            <person name="Klenk H.-P."/>
        </authorList>
    </citation>
    <scope>NUCLEOTIDE SEQUENCE [LARGE SCALE GENOMIC DNA]</scope>
    <source>
        <strain evidence="3 4">DSM 44711</strain>
    </source>
</reference>
<evidence type="ECO:0000256" key="1">
    <source>
        <dbReference type="SAM" id="MobiDB-lite"/>
    </source>
</evidence>
<comment type="caution">
    <text evidence="3">The sequence shown here is derived from an EMBL/GenBank/DDBJ whole genome shotgun (WGS) entry which is preliminary data.</text>
</comment>
<feature type="signal peptide" evidence="2">
    <location>
        <begin position="1"/>
        <end position="22"/>
    </location>
</feature>
<keyword evidence="4" id="KW-1185">Reference proteome</keyword>
<feature type="compositionally biased region" description="Low complexity" evidence="1">
    <location>
        <begin position="43"/>
        <end position="54"/>
    </location>
</feature>
<dbReference type="EMBL" id="JAVDYC010000001">
    <property type="protein sequence ID" value="MDR7322431.1"/>
    <property type="molecule type" value="Genomic_DNA"/>
</dbReference>
<dbReference type="AlphaFoldDB" id="A0AAE3ZPD0"/>
<sequence>MQSRLVLPAVLVLAALSTVVTGCGVIPSSGAGAGGGGGGGGAPAATAPDPAGAGPVAGGAGSANPAGSAQAGSSPAADSRAAGADSGLGSVKDAGAIPDPCTLLSEAEVTALTGRDITQIDEDGVPAGDTTRYCQWQQNSGQLAIFLSRTTAADFQLAIDGAEPVDGVGEDAFWLSGHLFVLYGTVQIDVYSRGGSDGANLADAKTIATTVMPRI</sequence>
<feature type="chain" id="PRO_5042062404" description="DUF3558 domain-containing protein" evidence="2">
    <location>
        <begin position="23"/>
        <end position="215"/>
    </location>
</feature>
<evidence type="ECO:0000313" key="3">
    <source>
        <dbReference type="EMBL" id="MDR7322431.1"/>
    </source>
</evidence>
<evidence type="ECO:0008006" key="5">
    <source>
        <dbReference type="Google" id="ProtNLM"/>
    </source>
</evidence>
<protein>
    <recommendedName>
        <fullName evidence="5">DUF3558 domain-containing protein</fullName>
    </recommendedName>
</protein>
<evidence type="ECO:0000256" key="2">
    <source>
        <dbReference type="SAM" id="SignalP"/>
    </source>
</evidence>
<feature type="region of interest" description="Disordered" evidence="1">
    <location>
        <begin position="33"/>
        <end position="85"/>
    </location>
</feature>
<gene>
    <name evidence="3" type="ORF">J2S44_002681</name>
</gene>
<feature type="compositionally biased region" description="Low complexity" evidence="1">
    <location>
        <begin position="62"/>
        <end position="85"/>
    </location>
</feature>
<proteinExistence type="predicted"/>
<organism evidence="3 4">
    <name type="scientific">Catenuloplanes niger</name>
    <dbReference type="NCBI Taxonomy" id="587534"/>
    <lineage>
        <taxon>Bacteria</taxon>
        <taxon>Bacillati</taxon>
        <taxon>Actinomycetota</taxon>
        <taxon>Actinomycetes</taxon>
        <taxon>Micromonosporales</taxon>
        <taxon>Micromonosporaceae</taxon>
        <taxon>Catenuloplanes</taxon>
    </lineage>
</organism>
<accession>A0AAE3ZPD0</accession>
<feature type="compositionally biased region" description="Gly residues" evidence="1">
    <location>
        <begin position="33"/>
        <end position="42"/>
    </location>
</feature>